<evidence type="ECO:0000313" key="11">
    <source>
        <dbReference type="EMBL" id="MCK0086443.1"/>
    </source>
</evidence>
<dbReference type="Gene3D" id="1.10.10.60">
    <property type="entry name" value="Homeodomain-like"/>
    <property type="match status" value="1"/>
</dbReference>
<dbReference type="GO" id="GO:0001216">
    <property type="term" value="F:DNA-binding transcription activator activity"/>
    <property type="evidence" value="ECO:0007669"/>
    <property type="project" value="InterPro"/>
</dbReference>
<evidence type="ECO:0000256" key="8">
    <source>
        <dbReference type="ARBA" id="ARBA00023163"/>
    </source>
</evidence>
<dbReference type="PIRSF" id="PIRSF000774">
    <property type="entry name" value="RpoN"/>
    <property type="match status" value="1"/>
</dbReference>
<dbReference type="PANTHER" id="PTHR32248:SF4">
    <property type="entry name" value="RNA POLYMERASE SIGMA-54 FACTOR"/>
    <property type="match status" value="1"/>
</dbReference>
<dbReference type="RefSeq" id="WP_024738295.1">
    <property type="nucleotide sequence ID" value="NZ_JAINVB010000001.1"/>
</dbReference>
<dbReference type="PROSITE" id="PS00718">
    <property type="entry name" value="SIGMA54_2"/>
    <property type="match status" value="1"/>
</dbReference>
<dbReference type="GO" id="GO:0016779">
    <property type="term" value="F:nucleotidyltransferase activity"/>
    <property type="evidence" value="ECO:0007669"/>
    <property type="project" value="UniProtKB-KW"/>
</dbReference>
<gene>
    <name evidence="11" type="primary">rpoN</name>
    <name evidence="11" type="ORF">K5I21_11290</name>
</gene>
<keyword evidence="4" id="KW-0548">Nucleotidyltransferase</keyword>
<dbReference type="Pfam" id="PF00309">
    <property type="entry name" value="Sigma54_AID"/>
    <property type="match status" value="1"/>
</dbReference>
<evidence type="ECO:0000256" key="4">
    <source>
        <dbReference type="ARBA" id="ARBA00022695"/>
    </source>
</evidence>
<accession>A0AAW5F4L0</accession>
<feature type="domain" description="RNA polymerase sigma factor 54 core-binding" evidence="10">
    <location>
        <begin position="100"/>
        <end position="282"/>
    </location>
</feature>
<evidence type="ECO:0000256" key="6">
    <source>
        <dbReference type="ARBA" id="ARBA00023082"/>
    </source>
</evidence>
<dbReference type="GO" id="GO:0016987">
    <property type="term" value="F:sigma factor activity"/>
    <property type="evidence" value="ECO:0007669"/>
    <property type="project" value="UniProtKB-KW"/>
</dbReference>
<evidence type="ECO:0000256" key="5">
    <source>
        <dbReference type="ARBA" id="ARBA00023015"/>
    </source>
</evidence>
<dbReference type="PANTHER" id="PTHR32248">
    <property type="entry name" value="RNA POLYMERASE SIGMA-54 FACTOR"/>
    <property type="match status" value="1"/>
</dbReference>
<dbReference type="AlphaFoldDB" id="A0AAW5F4L0"/>
<dbReference type="InterPro" id="IPR007046">
    <property type="entry name" value="RNA_pol_sigma_54_core-bd"/>
</dbReference>
<dbReference type="InterPro" id="IPR038709">
    <property type="entry name" value="RpoN_core-bd_sf"/>
</dbReference>
<proteinExistence type="inferred from homology"/>
<comment type="caution">
    <text evidence="11">The sequence shown here is derived from an EMBL/GenBank/DDBJ whole genome shotgun (WGS) entry which is preliminary data.</text>
</comment>
<keyword evidence="6" id="KW-0731">Sigma factor</keyword>
<organism evidence="11 12">
    <name type="scientific">Clostridium symbiosum</name>
    <name type="common">Bacteroides symbiosus</name>
    <dbReference type="NCBI Taxonomy" id="1512"/>
    <lineage>
        <taxon>Bacteria</taxon>
        <taxon>Bacillati</taxon>
        <taxon>Bacillota</taxon>
        <taxon>Clostridia</taxon>
        <taxon>Lachnospirales</taxon>
        <taxon>Lachnospiraceae</taxon>
        <taxon>Otoolea</taxon>
    </lineage>
</organism>
<dbReference type="InterPro" id="IPR000394">
    <property type="entry name" value="RNA_pol_sigma_54"/>
</dbReference>
<dbReference type="InterPro" id="IPR007634">
    <property type="entry name" value="RNA_pol_sigma_54_DNA-bd"/>
</dbReference>
<dbReference type="NCBIfam" id="TIGR02395">
    <property type="entry name" value="rpoN_sigma"/>
    <property type="match status" value="1"/>
</dbReference>
<dbReference type="PRINTS" id="PR00045">
    <property type="entry name" value="SIGMA54FCT"/>
</dbReference>
<comment type="similarity">
    <text evidence="1">Belongs to the sigma-54 factor family.</text>
</comment>
<protein>
    <submittedName>
        <fullName evidence="11">RNA polymerase factor sigma-54</fullName>
    </submittedName>
</protein>
<dbReference type="GO" id="GO:0003677">
    <property type="term" value="F:DNA binding"/>
    <property type="evidence" value="ECO:0007669"/>
    <property type="project" value="UniProtKB-KW"/>
</dbReference>
<evidence type="ECO:0000259" key="10">
    <source>
        <dbReference type="Pfam" id="PF04963"/>
    </source>
</evidence>
<evidence type="ECO:0000259" key="9">
    <source>
        <dbReference type="Pfam" id="PF04552"/>
    </source>
</evidence>
<feature type="domain" description="RNA polymerase sigma factor 54 DNA-binding" evidence="9">
    <location>
        <begin position="297"/>
        <end position="465"/>
    </location>
</feature>
<dbReference type="GO" id="GO:0006352">
    <property type="term" value="P:DNA-templated transcription initiation"/>
    <property type="evidence" value="ECO:0007669"/>
    <property type="project" value="InterPro"/>
</dbReference>
<name>A0AAW5F4L0_CLOSY</name>
<dbReference type="EMBL" id="JAINVB010000001">
    <property type="protein sequence ID" value="MCK0086443.1"/>
    <property type="molecule type" value="Genomic_DNA"/>
</dbReference>
<keyword evidence="5" id="KW-0805">Transcription regulation</keyword>
<keyword evidence="2" id="KW-0240">DNA-directed RNA polymerase</keyword>
<dbReference type="PROSITE" id="PS50044">
    <property type="entry name" value="SIGMA54_3"/>
    <property type="match status" value="1"/>
</dbReference>
<keyword evidence="7" id="KW-0238">DNA-binding</keyword>
<evidence type="ECO:0000313" key="12">
    <source>
        <dbReference type="Proteomes" id="UP001203136"/>
    </source>
</evidence>
<keyword evidence="8" id="KW-0804">Transcription</keyword>
<dbReference type="Pfam" id="PF04552">
    <property type="entry name" value="Sigma54_DBD"/>
    <property type="match status" value="1"/>
</dbReference>
<dbReference type="Gene3D" id="1.10.10.1330">
    <property type="entry name" value="RNA polymerase sigma-54 factor, core-binding domain"/>
    <property type="match status" value="1"/>
</dbReference>
<evidence type="ECO:0000256" key="7">
    <source>
        <dbReference type="ARBA" id="ARBA00023125"/>
    </source>
</evidence>
<evidence type="ECO:0000256" key="2">
    <source>
        <dbReference type="ARBA" id="ARBA00022478"/>
    </source>
</evidence>
<dbReference type="Pfam" id="PF04963">
    <property type="entry name" value="Sigma54_CBD"/>
    <property type="match status" value="1"/>
</dbReference>
<evidence type="ECO:0000256" key="1">
    <source>
        <dbReference type="ARBA" id="ARBA00008798"/>
    </source>
</evidence>
<dbReference type="GO" id="GO:0000428">
    <property type="term" value="C:DNA-directed RNA polymerase complex"/>
    <property type="evidence" value="ECO:0007669"/>
    <property type="project" value="UniProtKB-KW"/>
</dbReference>
<sequence>MELRQEQKLKQTLSQNMLQSTEILQMGQLELKEYLEDLALENPVVDMDEMRSEKSSDDKGESNEDFIRRLEELQSMDAQNRQYYQDEQDEASRFEPAERPGMDLRDALMDQILFMKISKEEFRILEYMILNLDDNGYLTEDLPLLCKELKISEEDGERMLKVLWKLEPKGTGARNLRECLLIQLEGGSEVDELARRIIEDYLEELGRNRMEIIARKLKCSMDQVLTASDRIRMLNPRPGSGFGSGKYQKYLVPDVLVVKTEGRFQIIINDETYPQLSINPYYLTLMKGEDSGEAAGYIKNKVKQAEWVCHCVEQRNRTLYLLVQEILKAQIAFFEGGRGKLTALTQRSVAEKLGMNESTISRAVREKYLQCQWGLFPLQFFFSRGSIQTCPAADAKNTPSEKAGGAGAEAVKEQIRILVAGEDKKKPYSDRILAEKLGEAGFSISRRTVAKYREAIGIADASGRKVFERKNTL</sequence>
<dbReference type="Proteomes" id="UP001203136">
    <property type="component" value="Unassembled WGS sequence"/>
</dbReference>
<evidence type="ECO:0000256" key="3">
    <source>
        <dbReference type="ARBA" id="ARBA00022679"/>
    </source>
</evidence>
<keyword evidence="3" id="KW-0808">Transferase</keyword>
<reference evidence="11" key="1">
    <citation type="journal article" date="2022" name="Cell Host Microbe">
        <title>Colonization of the live biotherapeutic product VE303 and modulation of the microbiota and metabolites in healthy volunteers.</title>
        <authorList>
            <person name="Dsouza M."/>
            <person name="Menon R."/>
            <person name="Crossette E."/>
            <person name="Bhattarai S.K."/>
            <person name="Schneider J."/>
            <person name="Kim Y.G."/>
            <person name="Reddy S."/>
            <person name="Caballero S."/>
            <person name="Felix C."/>
            <person name="Cornacchione L."/>
            <person name="Hendrickson J."/>
            <person name="Watson A.R."/>
            <person name="Minot S.S."/>
            <person name="Greenfield N."/>
            <person name="Schopf L."/>
            <person name="Szabady R."/>
            <person name="Patarroyo J."/>
            <person name="Smith W."/>
            <person name="Harrison P."/>
            <person name="Kuijper E.J."/>
            <person name="Kelly C.P."/>
            <person name="Olle B."/>
            <person name="Bobilev D."/>
            <person name="Silber J.L."/>
            <person name="Bucci V."/>
            <person name="Roberts B."/>
            <person name="Faith J."/>
            <person name="Norman J.M."/>
        </authorList>
    </citation>
    <scope>NUCLEOTIDE SEQUENCE</scope>
    <source>
        <strain evidence="11">VE303-04</strain>
    </source>
</reference>